<dbReference type="EMBL" id="KQ973123">
    <property type="protein sequence ID" value="EFA12100.1"/>
    <property type="molecule type" value="Genomic_DNA"/>
</dbReference>
<evidence type="ECO:0000313" key="2">
    <source>
        <dbReference type="Proteomes" id="UP000007266"/>
    </source>
</evidence>
<reference evidence="1 2" key="2">
    <citation type="journal article" date="2010" name="Nucleic Acids Res.">
        <title>BeetleBase in 2010: revisions to provide comprehensive genomic information for Tribolium castaneum.</title>
        <authorList>
            <person name="Kim H.S."/>
            <person name="Murphy T."/>
            <person name="Xia J."/>
            <person name="Caragea D."/>
            <person name="Park Y."/>
            <person name="Beeman R.W."/>
            <person name="Lorenzen M.D."/>
            <person name="Butcher S."/>
            <person name="Manak J.R."/>
            <person name="Brown S.J."/>
        </authorList>
    </citation>
    <scope>NUCLEOTIDE SEQUENCE [LARGE SCALE GENOMIC DNA]</scope>
    <source>
        <strain evidence="1 2">Georgia GA2</strain>
    </source>
</reference>
<dbReference type="Proteomes" id="UP000007266">
    <property type="component" value="Unassembled WGS sequence"/>
</dbReference>
<reference evidence="1 2" key="1">
    <citation type="journal article" date="2008" name="Nature">
        <title>The genome of the model beetle and pest Tribolium castaneum.</title>
        <authorList>
            <consortium name="Tribolium Genome Sequencing Consortium"/>
            <person name="Richards S."/>
            <person name="Gibbs R.A."/>
            <person name="Weinstock G.M."/>
            <person name="Brown S.J."/>
            <person name="Denell R."/>
            <person name="Beeman R.W."/>
            <person name="Gibbs R."/>
            <person name="Beeman R.W."/>
            <person name="Brown S.J."/>
            <person name="Bucher G."/>
            <person name="Friedrich M."/>
            <person name="Grimmelikhuijzen C.J."/>
            <person name="Klingler M."/>
            <person name="Lorenzen M."/>
            <person name="Richards S."/>
            <person name="Roth S."/>
            <person name="Schroder R."/>
            <person name="Tautz D."/>
            <person name="Zdobnov E.M."/>
            <person name="Muzny D."/>
            <person name="Gibbs R.A."/>
            <person name="Weinstock G.M."/>
            <person name="Attaway T."/>
            <person name="Bell S."/>
            <person name="Buhay C.J."/>
            <person name="Chandrabose M.N."/>
            <person name="Chavez D."/>
            <person name="Clerk-Blankenburg K.P."/>
            <person name="Cree A."/>
            <person name="Dao M."/>
            <person name="Davis C."/>
            <person name="Chacko J."/>
            <person name="Dinh H."/>
            <person name="Dugan-Rocha S."/>
            <person name="Fowler G."/>
            <person name="Garner T.T."/>
            <person name="Garnes J."/>
            <person name="Gnirke A."/>
            <person name="Hawes A."/>
            <person name="Hernandez J."/>
            <person name="Hines S."/>
            <person name="Holder M."/>
            <person name="Hume J."/>
            <person name="Jhangiani S.N."/>
            <person name="Joshi V."/>
            <person name="Khan Z.M."/>
            <person name="Jackson L."/>
            <person name="Kovar C."/>
            <person name="Kowis A."/>
            <person name="Lee S."/>
            <person name="Lewis L.R."/>
            <person name="Margolis J."/>
            <person name="Morgan M."/>
            <person name="Nazareth L.V."/>
            <person name="Nguyen N."/>
            <person name="Okwuonu G."/>
            <person name="Parker D."/>
            <person name="Richards S."/>
            <person name="Ruiz S.J."/>
            <person name="Santibanez J."/>
            <person name="Savard J."/>
            <person name="Scherer S.E."/>
            <person name="Schneider B."/>
            <person name="Sodergren E."/>
            <person name="Tautz D."/>
            <person name="Vattahil S."/>
            <person name="Villasana D."/>
            <person name="White C.S."/>
            <person name="Wright R."/>
            <person name="Park Y."/>
            <person name="Beeman R.W."/>
            <person name="Lord J."/>
            <person name="Oppert B."/>
            <person name="Lorenzen M."/>
            <person name="Brown S."/>
            <person name="Wang L."/>
            <person name="Savard J."/>
            <person name="Tautz D."/>
            <person name="Richards S."/>
            <person name="Weinstock G."/>
            <person name="Gibbs R.A."/>
            <person name="Liu Y."/>
            <person name="Worley K."/>
            <person name="Weinstock G."/>
            <person name="Elsik C.G."/>
            <person name="Reese J.T."/>
            <person name="Elhaik E."/>
            <person name="Landan G."/>
            <person name="Graur D."/>
            <person name="Arensburger P."/>
            <person name="Atkinson P."/>
            <person name="Beeman R.W."/>
            <person name="Beidler J."/>
            <person name="Brown S.J."/>
            <person name="Demuth J.P."/>
            <person name="Drury D.W."/>
            <person name="Du Y.Z."/>
            <person name="Fujiwara H."/>
            <person name="Lorenzen M."/>
            <person name="Maselli V."/>
            <person name="Osanai M."/>
            <person name="Park Y."/>
            <person name="Robertson H.M."/>
            <person name="Tu Z."/>
            <person name="Wang J.J."/>
            <person name="Wang S."/>
            <person name="Richards S."/>
            <person name="Song H."/>
            <person name="Zhang L."/>
            <person name="Sodergren E."/>
            <person name="Werner D."/>
            <person name="Stanke M."/>
            <person name="Morgenstern B."/>
            <person name="Solovyev V."/>
            <person name="Kosarev P."/>
            <person name="Brown G."/>
            <person name="Chen H.C."/>
            <person name="Ermolaeva O."/>
            <person name="Hlavina W."/>
            <person name="Kapustin Y."/>
            <person name="Kiryutin B."/>
            <person name="Kitts P."/>
            <person name="Maglott D."/>
            <person name="Pruitt K."/>
            <person name="Sapojnikov V."/>
            <person name="Souvorov A."/>
            <person name="Mackey A.J."/>
            <person name="Waterhouse R.M."/>
            <person name="Wyder S."/>
            <person name="Zdobnov E.M."/>
            <person name="Zdobnov E.M."/>
            <person name="Wyder S."/>
            <person name="Kriventseva E.V."/>
            <person name="Kadowaki T."/>
            <person name="Bork P."/>
            <person name="Aranda M."/>
            <person name="Bao R."/>
            <person name="Beermann A."/>
            <person name="Berns N."/>
            <person name="Bolognesi R."/>
            <person name="Bonneton F."/>
            <person name="Bopp D."/>
            <person name="Brown S.J."/>
            <person name="Bucher G."/>
            <person name="Butts T."/>
            <person name="Chaumot A."/>
            <person name="Denell R.E."/>
            <person name="Ferrier D.E."/>
            <person name="Friedrich M."/>
            <person name="Gordon C.M."/>
            <person name="Jindra M."/>
            <person name="Klingler M."/>
            <person name="Lan Q."/>
            <person name="Lattorff H.M."/>
            <person name="Laudet V."/>
            <person name="von Levetsow C."/>
            <person name="Liu Z."/>
            <person name="Lutz R."/>
            <person name="Lynch J.A."/>
            <person name="da Fonseca R.N."/>
            <person name="Posnien N."/>
            <person name="Reuter R."/>
            <person name="Roth S."/>
            <person name="Savard J."/>
            <person name="Schinko J.B."/>
            <person name="Schmitt C."/>
            <person name="Schoppmeier M."/>
            <person name="Schroder R."/>
            <person name="Shippy T.D."/>
            <person name="Simonnet F."/>
            <person name="Marques-Souza H."/>
            <person name="Tautz D."/>
            <person name="Tomoyasu Y."/>
            <person name="Trauner J."/>
            <person name="Van der Zee M."/>
            <person name="Vervoort M."/>
            <person name="Wittkopp N."/>
            <person name="Wimmer E.A."/>
            <person name="Yang X."/>
            <person name="Jones A.K."/>
            <person name="Sattelle D.B."/>
            <person name="Ebert P.R."/>
            <person name="Nelson D."/>
            <person name="Scott J.G."/>
            <person name="Beeman R.W."/>
            <person name="Muthukrishnan S."/>
            <person name="Kramer K.J."/>
            <person name="Arakane Y."/>
            <person name="Beeman R.W."/>
            <person name="Zhu Q."/>
            <person name="Hogenkamp D."/>
            <person name="Dixit R."/>
            <person name="Oppert B."/>
            <person name="Jiang H."/>
            <person name="Zou Z."/>
            <person name="Marshall J."/>
            <person name="Elpidina E."/>
            <person name="Vinokurov K."/>
            <person name="Oppert C."/>
            <person name="Zou Z."/>
            <person name="Evans J."/>
            <person name="Lu Z."/>
            <person name="Zhao P."/>
            <person name="Sumathipala N."/>
            <person name="Altincicek B."/>
            <person name="Vilcinskas A."/>
            <person name="Williams M."/>
            <person name="Hultmark D."/>
            <person name="Hetru C."/>
            <person name="Jiang H."/>
            <person name="Grimmelikhuijzen C.J."/>
            <person name="Hauser F."/>
            <person name="Cazzamali G."/>
            <person name="Williamson M."/>
            <person name="Park Y."/>
            <person name="Li B."/>
            <person name="Tanaka Y."/>
            <person name="Predel R."/>
            <person name="Neupert S."/>
            <person name="Schachtner J."/>
            <person name="Verleyen P."/>
            <person name="Raible F."/>
            <person name="Bork P."/>
            <person name="Friedrich M."/>
            <person name="Walden K.K."/>
            <person name="Robertson H.M."/>
            <person name="Angeli S."/>
            <person name="Foret S."/>
            <person name="Bucher G."/>
            <person name="Schuetz S."/>
            <person name="Maleszka R."/>
            <person name="Wimmer E.A."/>
            <person name="Beeman R.W."/>
            <person name="Lorenzen M."/>
            <person name="Tomoyasu Y."/>
            <person name="Miller S.C."/>
            <person name="Grossmann D."/>
            <person name="Bucher G."/>
        </authorList>
    </citation>
    <scope>NUCLEOTIDE SEQUENCE [LARGE SCALE GENOMIC DNA]</scope>
    <source>
        <strain evidence="1 2">Georgia GA2</strain>
    </source>
</reference>
<organism evidence="1 2">
    <name type="scientific">Tribolium castaneum</name>
    <name type="common">Red flour beetle</name>
    <dbReference type="NCBI Taxonomy" id="7070"/>
    <lineage>
        <taxon>Eukaryota</taxon>
        <taxon>Metazoa</taxon>
        <taxon>Ecdysozoa</taxon>
        <taxon>Arthropoda</taxon>
        <taxon>Hexapoda</taxon>
        <taxon>Insecta</taxon>
        <taxon>Pterygota</taxon>
        <taxon>Neoptera</taxon>
        <taxon>Endopterygota</taxon>
        <taxon>Coleoptera</taxon>
        <taxon>Polyphaga</taxon>
        <taxon>Cucujiformia</taxon>
        <taxon>Tenebrionidae</taxon>
        <taxon>Tenebrionidae incertae sedis</taxon>
        <taxon>Tribolium</taxon>
    </lineage>
</organism>
<gene>
    <name evidence="1" type="primary">GLEAN_16015</name>
    <name evidence="1" type="ORF">TcasGA2_TC016015</name>
</gene>
<sequence length="79" mass="9297">MVEDKDMISRTFLKTSYTRDEKLVESFFDFRHSRGLFLLRLVQIHIRGFRAGDGSRDRRDICFEIAKSALKDLSPIEKS</sequence>
<keyword evidence="2" id="KW-1185">Reference proteome</keyword>
<protein>
    <submittedName>
        <fullName evidence="1">Uncharacterized protein</fullName>
    </submittedName>
</protein>
<dbReference type="AlphaFoldDB" id="D2CG14"/>
<evidence type="ECO:0000313" key="1">
    <source>
        <dbReference type="EMBL" id="EFA12100.1"/>
    </source>
</evidence>
<name>D2CG14_TRICA</name>
<proteinExistence type="predicted"/>
<dbReference type="InParanoid" id="D2CG14"/>
<accession>D2CG14</accession>
<dbReference type="HOGENOM" id="CLU_2609179_0_0_1"/>